<feature type="transmembrane region" description="Helical" evidence="9">
    <location>
        <begin position="67"/>
        <end position="88"/>
    </location>
</feature>
<feature type="transmembrane region" description="Helical" evidence="9">
    <location>
        <begin position="40"/>
        <end position="61"/>
    </location>
</feature>
<evidence type="ECO:0000313" key="10">
    <source>
        <dbReference type="EMBL" id="KZP07967.1"/>
    </source>
</evidence>
<evidence type="ECO:0000256" key="5">
    <source>
        <dbReference type="ARBA" id="ARBA00022989"/>
    </source>
</evidence>
<proteinExistence type="predicted"/>
<evidence type="ECO:0000256" key="6">
    <source>
        <dbReference type="ARBA" id="ARBA00023065"/>
    </source>
</evidence>
<dbReference type="OrthoDB" id="1368at2759"/>
<dbReference type="STRING" id="436010.A0A165WW95"/>
<dbReference type="GO" id="GO:0005254">
    <property type="term" value="F:chloride channel activity"/>
    <property type="evidence" value="ECO:0007669"/>
    <property type="project" value="InterPro"/>
</dbReference>
<dbReference type="PANTHER" id="PTHR33281">
    <property type="entry name" value="UPF0187 PROTEIN YNEE"/>
    <property type="match status" value="1"/>
</dbReference>
<feature type="region of interest" description="Disordered" evidence="8">
    <location>
        <begin position="205"/>
        <end position="241"/>
    </location>
</feature>
<feature type="transmembrane region" description="Helical" evidence="9">
    <location>
        <begin position="439"/>
        <end position="458"/>
    </location>
</feature>
<sequence length="540" mass="60307">MVESDADSQRTTTASRFPDPFAPKPQDWWKNAINALLATALFRCWHILLFYAAWATVVSVINHRHHAFTMQSTLLTVIGTVLGFVISYRTTSSFERYNEGRRYWSQILLGSRTFARIVWFNVPEMHLIDITPVCHMRPIDPPSPAEKEENKARVLIEKKTAINLLEAFAVAVKHYLRGEDGIYYDDLYHLVKFLPTYALPNSIPSVEETSGDAPQRSGTANSNSSNGAYISTPPSSPKLTRFASPIAGITKRTPTAALLPVTAPQEKTHFVPARRGTVPPSPRAAGMPRRAGTGTSNQTIGEDDDDDFLLPARMPPKYHLFDLFPFSLFIHCMSRKNLRVKGKKAARMRARIANSSENVPLEISLYLGSYIGALQERKVLENPTSSAMLAALDQLVDALTGLERILTTPIPFSYSVHLWVVTTIYCLALPLQIWDAMGWLTIPATVILAFIFYGFLVAGEEIENPFGYDKNDLNMDHFTNNIIRNELRAVTAVPAPKIAIWAFSSRNNLIFASQRENKDHVTPAEWVTQGSSKMVEALAV</sequence>
<evidence type="ECO:0000256" key="7">
    <source>
        <dbReference type="ARBA" id="ARBA00023136"/>
    </source>
</evidence>
<keyword evidence="7 9" id="KW-0472">Membrane</keyword>
<dbReference type="PANTHER" id="PTHR33281:SF19">
    <property type="entry name" value="VOLTAGE-DEPENDENT ANION CHANNEL-FORMING PROTEIN YNEE"/>
    <property type="match status" value="1"/>
</dbReference>
<evidence type="ECO:0000256" key="2">
    <source>
        <dbReference type="ARBA" id="ARBA00022448"/>
    </source>
</evidence>
<gene>
    <name evidence="10" type="ORF">FIBSPDRAFT_1052685</name>
</gene>
<dbReference type="Proteomes" id="UP000076532">
    <property type="component" value="Unassembled WGS sequence"/>
</dbReference>
<protein>
    <submittedName>
        <fullName evidence="10">UPF0187-domain-containing protein</fullName>
    </submittedName>
</protein>
<keyword evidence="11" id="KW-1185">Reference proteome</keyword>
<keyword evidence="4 9" id="KW-0812">Transmembrane</keyword>
<evidence type="ECO:0000256" key="8">
    <source>
        <dbReference type="SAM" id="MobiDB-lite"/>
    </source>
</evidence>
<keyword evidence="6" id="KW-0406">Ion transport</keyword>
<keyword evidence="2" id="KW-0813">Transport</keyword>
<evidence type="ECO:0000256" key="4">
    <source>
        <dbReference type="ARBA" id="ARBA00022692"/>
    </source>
</evidence>
<accession>A0A165WW95</accession>
<evidence type="ECO:0000256" key="3">
    <source>
        <dbReference type="ARBA" id="ARBA00022475"/>
    </source>
</evidence>
<dbReference type="GO" id="GO:0005886">
    <property type="term" value="C:plasma membrane"/>
    <property type="evidence" value="ECO:0007669"/>
    <property type="project" value="UniProtKB-SubCell"/>
</dbReference>
<dbReference type="InterPro" id="IPR044669">
    <property type="entry name" value="YneE/VCCN1/2-like"/>
</dbReference>
<name>A0A165WW95_9AGAM</name>
<evidence type="ECO:0000313" key="11">
    <source>
        <dbReference type="Proteomes" id="UP000076532"/>
    </source>
</evidence>
<evidence type="ECO:0000256" key="1">
    <source>
        <dbReference type="ARBA" id="ARBA00004651"/>
    </source>
</evidence>
<keyword evidence="3" id="KW-1003">Cell membrane</keyword>
<keyword evidence="5 9" id="KW-1133">Transmembrane helix</keyword>
<dbReference type="Pfam" id="PF25539">
    <property type="entry name" value="Bestrophin_2"/>
    <property type="match status" value="2"/>
</dbReference>
<dbReference type="EMBL" id="KV417735">
    <property type="protein sequence ID" value="KZP07967.1"/>
    <property type="molecule type" value="Genomic_DNA"/>
</dbReference>
<comment type="subcellular location">
    <subcellularLocation>
        <location evidence="1">Cell membrane</location>
        <topology evidence="1">Multi-pass membrane protein</topology>
    </subcellularLocation>
</comment>
<reference evidence="10 11" key="1">
    <citation type="journal article" date="2016" name="Mol. Biol. Evol.">
        <title>Comparative Genomics of Early-Diverging Mushroom-Forming Fungi Provides Insights into the Origins of Lignocellulose Decay Capabilities.</title>
        <authorList>
            <person name="Nagy L.G."/>
            <person name="Riley R."/>
            <person name="Tritt A."/>
            <person name="Adam C."/>
            <person name="Daum C."/>
            <person name="Floudas D."/>
            <person name="Sun H."/>
            <person name="Yadav J.S."/>
            <person name="Pangilinan J."/>
            <person name="Larsson K.H."/>
            <person name="Matsuura K."/>
            <person name="Barry K."/>
            <person name="Labutti K."/>
            <person name="Kuo R."/>
            <person name="Ohm R.A."/>
            <person name="Bhattacharya S.S."/>
            <person name="Shirouzu T."/>
            <person name="Yoshinaga Y."/>
            <person name="Martin F.M."/>
            <person name="Grigoriev I.V."/>
            <person name="Hibbett D.S."/>
        </authorList>
    </citation>
    <scope>NUCLEOTIDE SEQUENCE [LARGE SCALE GENOMIC DNA]</scope>
    <source>
        <strain evidence="10 11">CBS 109695</strain>
    </source>
</reference>
<evidence type="ECO:0000256" key="9">
    <source>
        <dbReference type="SAM" id="Phobius"/>
    </source>
</evidence>
<dbReference type="AlphaFoldDB" id="A0A165WW95"/>
<feature type="transmembrane region" description="Helical" evidence="9">
    <location>
        <begin position="414"/>
        <end position="433"/>
    </location>
</feature>
<feature type="region of interest" description="Disordered" evidence="8">
    <location>
        <begin position="260"/>
        <end position="303"/>
    </location>
</feature>
<organism evidence="10 11">
    <name type="scientific">Athelia psychrophila</name>
    <dbReference type="NCBI Taxonomy" id="1759441"/>
    <lineage>
        <taxon>Eukaryota</taxon>
        <taxon>Fungi</taxon>
        <taxon>Dikarya</taxon>
        <taxon>Basidiomycota</taxon>
        <taxon>Agaricomycotina</taxon>
        <taxon>Agaricomycetes</taxon>
        <taxon>Agaricomycetidae</taxon>
        <taxon>Atheliales</taxon>
        <taxon>Atheliaceae</taxon>
        <taxon>Athelia</taxon>
    </lineage>
</organism>